<evidence type="ECO:0000256" key="3">
    <source>
        <dbReference type="ARBA" id="ARBA00023136"/>
    </source>
</evidence>
<accession>A0A139SS26</accession>
<dbReference type="InterPro" id="IPR052029">
    <property type="entry name" value="PpiD_chaperone"/>
</dbReference>
<keyword evidence="3 5" id="KW-0472">Membrane</keyword>
<evidence type="ECO:0000256" key="1">
    <source>
        <dbReference type="ARBA" id="ARBA00004236"/>
    </source>
</evidence>
<dbReference type="PANTHER" id="PTHR47529">
    <property type="entry name" value="PEPTIDYL-PROLYL CIS-TRANS ISOMERASE D"/>
    <property type="match status" value="1"/>
</dbReference>
<dbReference type="Proteomes" id="UP000070058">
    <property type="component" value="Unassembled WGS sequence"/>
</dbReference>
<comment type="subcellular location">
    <subcellularLocation>
        <location evidence="1">Cell membrane</location>
    </subcellularLocation>
</comment>
<sequence>MGGFSPPFFLLMFTWIQRYFQKHFGIIIVVILAAMAVPLIVVFTPSAGGIGRGGRFAQKRVVFGYNLASAEDQSRLIGDASLSIMLQMGYVGVNDEQLQQYALQRAAALHLAEQLNLPASTETEIADHIKALPIFRAEDGRFSAKHYAEFRQSLQGGSRLSEAEVSRVIADDIRADKVRNLLAGPGYVLDSDIVDQLQRVDTTWTLQLAHIDYASYAPQIEPTNDELTRFFADNTFRYQTPPRVVASYAHFPASRYQSQVSTSEDELRAVFDSMPSRFAKPKPAAANDGDTQAAALEPAGPGDFALVRSQIEALVLSEKARQLATRAASDLTLALYDAALSNDPSARQSLLATHQVEEKTLAPFTENRGPAELGNLGNVTAEAFRLNAEHFYSDAIPVQDGAVVLFWKELLPTYTPLLSEVLPQVRADYIEEQKREKFVALGRHVKAQIEARLKAGDDFAAASARAASSAGVAIETSTVPTFSLGKPPQEGSFTAFNLLENLEQGQVSDMTLSNARGTFVYAAKREVPDLSAANPRFDEIRQQLSTLTSGVGVVRTLTDLVEQELRRTEPAAN</sequence>
<evidence type="ECO:0000313" key="7">
    <source>
        <dbReference type="Proteomes" id="UP000070058"/>
    </source>
</evidence>
<evidence type="ECO:0000256" key="4">
    <source>
        <dbReference type="ARBA" id="ARBA00023186"/>
    </source>
</evidence>
<dbReference type="PANTHER" id="PTHR47529:SF1">
    <property type="entry name" value="PERIPLASMIC CHAPERONE PPID"/>
    <property type="match status" value="1"/>
</dbReference>
<name>A0A139SS26_9BACT</name>
<organism evidence="6 7">
    <name type="scientific">Cephaloticoccus primus</name>
    <dbReference type="NCBI Taxonomy" id="1548207"/>
    <lineage>
        <taxon>Bacteria</taxon>
        <taxon>Pseudomonadati</taxon>
        <taxon>Verrucomicrobiota</taxon>
        <taxon>Opitutia</taxon>
        <taxon>Opitutales</taxon>
        <taxon>Opitutaceae</taxon>
        <taxon>Cephaloticoccus</taxon>
    </lineage>
</organism>
<gene>
    <name evidence="6" type="ORF">AXK11_02555</name>
</gene>
<evidence type="ECO:0008006" key="8">
    <source>
        <dbReference type="Google" id="ProtNLM"/>
    </source>
</evidence>
<evidence type="ECO:0000256" key="5">
    <source>
        <dbReference type="SAM" id="Phobius"/>
    </source>
</evidence>
<dbReference type="STRING" id="1548207.AXK11_02555"/>
<keyword evidence="5" id="KW-1133">Transmembrane helix</keyword>
<comment type="caution">
    <text evidence="6">The sequence shown here is derived from an EMBL/GenBank/DDBJ whole genome shotgun (WGS) entry which is preliminary data.</text>
</comment>
<keyword evidence="7" id="KW-1185">Reference proteome</keyword>
<dbReference type="GO" id="GO:0005886">
    <property type="term" value="C:plasma membrane"/>
    <property type="evidence" value="ECO:0007669"/>
    <property type="project" value="UniProtKB-SubCell"/>
</dbReference>
<protein>
    <recommendedName>
        <fullName evidence="8">PpiC domain-containing protein</fullName>
    </recommendedName>
</protein>
<keyword evidence="4" id="KW-0143">Chaperone</keyword>
<dbReference type="AlphaFoldDB" id="A0A139SS26"/>
<keyword evidence="5" id="KW-0812">Transmembrane</keyword>
<evidence type="ECO:0000313" key="6">
    <source>
        <dbReference type="EMBL" id="KXU37343.1"/>
    </source>
</evidence>
<proteinExistence type="predicted"/>
<dbReference type="EMBL" id="LSZQ01000017">
    <property type="protein sequence ID" value="KXU37343.1"/>
    <property type="molecule type" value="Genomic_DNA"/>
</dbReference>
<evidence type="ECO:0000256" key="2">
    <source>
        <dbReference type="ARBA" id="ARBA00022475"/>
    </source>
</evidence>
<keyword evidence="2" id="KW-1003">Cell membrane</keyword>
<reference evidence="7" key="1">
    <citation type="submission" date="2016-02" db="EMBL/GenBank/DDBJ databases">
        <authorList>
            <person name="Sanders J.G."/>
            <person name="Lin J.Y."/>
            <person name="Wertz J.T."/>
            <person name="Russell J.A."/>
            <person name="Moreau C.S."/>
            <person name="Powell S."/>
        </authorList>
    </citation>
    <scope>NUCLEOTIDE SEQUENCE [LARGE SCALE GENOMIC DNA]</scope>
    <source>
        <strain evidence="7">CAG34</strain>
    </source>
</reference>
<feature type="transmembrane region" description="Helical" evidence="5">
    <location>
        <begin position="20"/>
        <end position="43"/>
    </location>
</feature>